<dbReference type="OrthoDB" id="9802248at2"/>
<dbReference type="SUPFAM" id="SSF56281">
    <property type="entry name" value="Metallo-hydrolase/oxidoreductase"/>
    <property type="match status" value="1"/>
</dbReference>
<accession>A0A1Y1CJU2</accession>
<dbReference type="GO" id="GO:0046872">
    <property type="term" value="F:metal ion binding"/>
    <property type="evidence" value="ECO:0007669"/>
    <property type="project" value="UniProtKB-KW"/>
</dbReference>
<evidence type="ECO:0000256" key="1">
    <source>
        <dbReference type="ARBA" id="ARBA00001947"/>
    </source>
</evidence>
<dbReference type="GO" id="GO:0016787">
    <property type="term" value="F:hydrolase activity"/>
    <property type="evidence" value="ECO:0007669"/>
    <property type="project" value="UniProtKB-KW"/>
</dbReference>
<gene>
    <name evidence="6" type="ORF">ALGA_2339</name>
</gene>
<evidence type="ECO:0000256" key="4">
    <source>
        <dbReference type="ARBA" id="ARBA00022833"/>
    </source>
</evidence>
<evidence type="ECO:0000256" key="3">
    <source>
        <dbReference type="ARBA" id="ARBA00022801"/>
    </source>
</evidence>
<dbReference type="SMART" id="SM00849">
    <property type="entry name" value="Lactamase_B"/>
    <property type="match status" value="1"/>
</dbReference>
<evidence type="ECO:0000313" key="7">
    <source>
        <dbReference type="Proteomes" id="UP000218267"/>
    </source>
</evidence>
<dbReference type="KEGG" id="mbas:ALGA_2339"/>
<dbReference type="Pfam" id="PF00753">
    <property type="entry name" value="Lactamase_B"/>
    <property type="match status" value="1"/>
</dbReference>
<evidence type="ECO:0000256" key="2">
    <source>
        <dbReference type="ARBA" id="ARBA00022723"/>
    </source>
</evidence>
<keyword evidence="7" id="KW-1185">Reference proteome</keyword>
<keyword evidence="4" id="KW-0862">Zinc</keyword>
<proteinExistence type="predicted"/>
<dbReference type="InterPro" id="IPR051453">
    <property type="entry name" value="MBL_Glyoxalase_II"/>
</dbReference>
<dbReference type="InterPro" id="IPR001279">
    <property type="entry name" value="Metallo-B-lactamas"/>
</dbReference>
<dbReference type="AlphaFoldDB" id="A0A1Y1CJU2"/>
<dbReference type="CDD" id="cd06262">
    <property type="entry name" value="metallo-hydrolase-like_MBL-fold"/>
    <property type="match status" value="1"/>
</dbReference>
<evidence type="ECO:0000259" key="5">
    <source>
        <dbReference type="SMART" id="SM00849"/>
    </source>
</evidence>
<evidence type="ECO:0000313" key="6">
    <source>
        <dbReference type="EMBL" id="BAX80666.1"/>
    </source>
</evidence>
<keyword evidence="2" id="KW-0479">Metal-binding</keyword>
<dbReference type="EMBL" id="AP018042">
    <property type="protein sequence ID" value="BAX80666.1"/>
    <property type="molecule type" value="Genomic_DNA"/>
</dbReference>
<feature type="domain" description="Metallo-beta-lactamase" evidence="5">
    <location>
        <begin position="13"/>
        <end position="196"/>
    </location>
</feature>
<name>A0A1Y1CJU2_9BACT</name>
<dbReference type="Proteomes" id="UP000218267">
    <property type="component" value="Chromosome"/>
</dbReference>
<dbReference type="RefSeq" id="WP_096429509.1">
    <property type="nucleotide sequence ID" value="NZ_AP018042.1"/>
</dbReference>
<sequence length="216" mass="24278">MITIETFVFNHWQENTYILHDETGEAVLIDCGVFFEDEGTKLINFVKKKGIKLVKQLNTHLHIDHVLGNQFMKDQFGLLTEAHKDDEFLLAEAPNHAVRLGLENVVEPPPVGKLIKEGDLIKFGNSELKVIHVPGHSPGHIVFYNEKQKFLIAGDVLFRESIGRTDLPYGNYDQLIEGIKTKLLVLDDDVSVYPGHGPATSIGHERSKNLFLKGLS</sequence>
<reference evidence="6 7" key="1">
    <citation type="journal article" date="2018" name="Mar. Genomics">
        <title>Complete genome sequence of Marinifilaceae bacterium strain SPP2, isolated from the Antarctic marine sediment.</title>
        <authorList>
            <person name="Watanabe M."/>
            <person name="Kojima H."/>
            <person name="Fukui M."/>
        </authorList>
    </citation>
    <scope>NUCLEOTIDE SEQUENCE [LARGE SCALE GENOMIC DNA]</scope>
    <source>
        <strain evidence="6 7">SPP2</strain>
    </source>
</reference>
<protein>
    <submittedName>
        <fullName evidence="6">MBL fold metallo-hydrolase</fullName>
    </submittedName>
</protein>
<dbReference type="PANTHER" id="PTHR46233">
    <property type="entry name" value="HYDROXYACYLGLUTATHIONE HYDROLASE GLOC"/>
    <property type="match status" value="1"/>
</dbReference>
<keyword evidence="3 6" id="KW-0378">Hydrolase</keyword>
<reference evidence="7" key="2">
    <citation type="journal article" date="2020" name="Antonie Van Leeuwenhoek">
        <title>Labilibaculum antarcticum sp. nov., a novel facultative anaerobic, psychrotorelant bacterium isolated from marine sediment of Antarctica.</title>
        <authorList>
            <person name="Watanabe M."/>
            <person name="Kojima H."/>
            <person name="Fukui M."/>
        </authorList>
    </citation>
    <scope>NUCLEOTIDE SEQUENCE [LARGE SCALE GENOMIC DNA]</scope>
    <source>
        <strain evidence="7">SPP2</strain>
    </source>
</reference>
<dbReference type="Gene3D" id="3.60.15.10">
    <property type="entry name" value="Ribonuclease Z/Hydroxyacylglutathione hydrolase-like"/>
    <property type="match status" value="1"/>
</dbReference>
<comment type="cofactor">
    <cofactor evidence="1">
        <name>Zn(2+)</name>
        <dbReference type="ChEBI" id="CHEBI:29105"/>
    </cofactor>
</comment>
<dbReference type="InterPro" id="IPR036866">
    <property type="entry name" value="RibonucZ/Hydroxyglut_hydro"/>
</dbReference>
<organism evidence="6 7">
    <name type="scientific">Labilibaculum antarcticum</name>
    <dbReference type="NCBI Taxonomy" id="1717717"/>
    <lineage>
        <taxon>Bacteria</taxon>
        <taxon>Pseudomonadati</taxon>
        <taxon>Bacteroidota</taxon>
        <taxon>Bacteroidia</taxon>
        <taxon>Marinilabiliales</taxon>
        <taxon>Marinifilaceae</taxon>
        <taxon>Labilibaculum</taxon>
    </lineage>
</organism>
<dbReference type="PANTHER" id="PTHR46233:SF3">
    <property type="entry name" value="HYDROXYACYLGLUTATHIONE HYDROLASE GLOC"/>
    <property type="match status" value="1"/>
</dbReference>